<accession>A0A9X5BIS5</accession>
<evidence type="ECO:0000313" key="2">
    <source>
        <dbReference type="Proteomes" id="UP001154420"/>
    </source>
</evidence>
<dbReference type="Proteomes" id="UP001154420">
    <property type="component" value="Unassembled WGS sequence"/>
</dbReference>
<reference evidence="1" key="1">
    <citation type="submission" date="2018-09" db="EMBL/GenBank/DDBJ databases">
        <title>Murine metabolic-syndrome-specific gut microbial biobank.</title>
        <authorList>
            <person name="Liu C."/>
        </authorList>
    </citation>
    <scope>NUCLEOTIDE SEQUENCE</scope>
    <source>
        <strain evidence="1">D42-62</strain>
    </source>
</reference>
<comment type="caution">
    <text evidence="1">The sequence shown here is derived from an EMBL/GenBank/DDBJ whole genome shotgun (WGS) entry which is preliminary data.</text>
</comment>
<organism evidence="1 2">
    <name type="scientific">Parablautia muri</name>
    <dbReference type="NCBI Taxonomy" id="2320879"/>
    <lineage>
        <taxon>Bacteria</taxon>
        <taxon>Bacillati</taxon>
        <taxon>Bacillota</taxon>
        <taxon>Clostridia</taxon>
        <taxon>Lachnospirales</taxon>
        <taxon>Lachnospiraceae</taxon>
        <taxon>Parablautia</taxon>
    </lineage>
</organism>
<name>A0A9X5BIS5_9FIRM</name>
<gene>
    <name evidence="1" type="ORF">D5281_20040</name>
</gene>
<dbReference type="AlphaFoldDB" id="A0A9X5BIS5"/>
<protein>
    <submittedName>
        <fullName evidence="1">Uncharacterized protein</fullName>
    </submittedName>
</protein>
<sequence>MMSHMSQMMQRLNKILKGETENFDNVGNTVESEIQAKKQALYDLEYPLALVYRSIEAEQTPHQRKVVSSSISVLKGLSVSLLKCTLTV</sequence>
<dbReference type="EMBL" id="QZDT01000051">
    <property type="protein sequence ID" value="NBJ94804.1"/>
    <property type="molecule type" value="Genomic_DNA"/>
</dbReference>
<evidence type="ECO:0000313" key="1">
    <source>
        <dbReference type="EMBL" id="NBJ94804.1"/>
    </source>
</evidence>
<keyword evidence="2" id="KW-1185">Reference proteome</keyword>
<proteinExistence type="predicted"/>